<accession>A0A291W4G6</accession>
<evidence type="ECO:0000256" key="1">
    <source>
        <dbReference type="SAM" id="MobiDB-lite"/>
    </source>
</evidence>
<keyword evidence="3" id="KW-1185">Reference proteome</keyword>
<dbReference type="AlphaFoldDB" id="A0A291W4G6"/>
<organism evidence="2 3">
    <name type="scientific">Streptomyces alboflavus</name>
    <dbReference type="NCBI Taxonomy" id="67267"/>
    <lineage>
        <taxon>Bacteria</taxon>
        <taxon>Bacillati</taxon>
        <taxon>Actinomycetota</taxon>
        <taxon>Actinomycetes</taxon>
        <taxon>Kitasatosporales</taxon>
        <taxon>Streptomycetaceae</taxon>
        <taxon>Streptomyces</taxon>
    </lineage>
</organism>
<feature type="region of interest" description="Disordered" evidence="1">
    <location>
        <begin position="36"/>
        <end position="56"/>
    </location>
</feature>
<sequence length="56" mass="6039">MTCKCTAQTYAAHLRKTAAGYPAHAYRGAVWNPETEYAAAPGPEGREPHRPAAPRS</sequence>
<protein>
    <submittedName>
        <fullName evidence="2">Uncharacterized protein</fullName>
    </submittedName>
</protein>
<keyword evidence="2" id="KW-0614">Plasmid</keyword>
<dbReference type="Proteomes" id="UP000195880">
    <property type="component" value="Plasmid pMDJK44.1"/>
</dbReference>
<reference evidence="2 3" key="1">
    <citation type="submission" date="2017-10" db="EMBL/GenBank/DDBJ databases">
        <title>Streptomyces alboflavus Genome sequencing and assembly.</title>
        <authorList>
            <person name="Wang Y."/>
            <person name="Du B."/>
            <person name="Ding Y."/>
            <person name="Liu H."/>
            <person name="Hou Q."/>
            <person name="Liu K."/>
            <person name="Wang C."/>
            <person name="Yao L."/>
        </authorList>
    </citation>
    <scope>NUCLEOTIDE SEQUENCE [LARGE SCALE GENOMIC DNA]</scope>
    <source>
        <strain evidence="2 3">MDJK44</strain>
        <plasmid evidence="3">Plasmid pmdjk44.1</plasmid>
    </source>
</reference>
<gene>
    <name evidence="2" type="ORF">SMD44_p10047</name>
</gene>
<proteinExistence type="predicted"/>
<evidence type="ECO:0000313" key="3">
    <source>
        <dbReference type="Proteomes" id="UP000195880"/>
    </source>
</evidence>
<geneLocation type="plasmid" evidence="3">
    <name>pmdjk44.1</name>
</geneLocation>
<name>A0A291W4G6_9ACTN</name>
<dbReference type="KEGG" id="salf:SMD44_p10047"/>
<evidence type="ECO:0000313" key="2">
    <source>
        <dbReference type="EMBL" id="ATM24546.1"/>
    </source>
</evidence>
<dbReference type="EMBL" id="CP023976">
    <property type="protein sequence ID" value="ATM24546.1"/>
    <property type="molecule type" value="Genomic_DNA"/>
</dbReference>